<dbReference type="InterPro" id="IPR036390">
    <property type="entry name" value="WH_DNA-bd_sf"/>
</dbReference>
<organism evidence="6 7">
    <name type="scientific">Leisingera aquaemixtae</name>
    <dbReference type="NCBI Taxonomy" id="1396826"/>
    <lineage>
        <taxon>Bacteria</taxon>
        <taxon>Pseudomonadati</taxon>
        <taxon>Pseudomonadota</taxon>
        <taxon>Alphaproteobacteria</taxon>
        <taxon>Rhodobacterales</taxon>
        <taxon>Roseobacteraceae</taxon>
        <taxon>Leisingera</taxon>
    </lineage>
</organism>
<dbReference type="SUPFAM" id="SSF53850">
    <property type="entry name" value="Periplasmic binding protein-like II"/>
    <property type="match status" value="1"/>
</dbReference>
<sequence length="291" mass="31882">MSDLPNLVWLRAFEAAARLKSFTAAAEELGLTQAAVSHQVRSLEKSFGITLFIRRSRHLELTQLGHAYYPSVAQALTDIAYSTRGLLGHAQTRTVTLRAPVSTAVLWVAPRLGAFHSAHPHIRIRLISAVWAGSTQDEDVDIDLRLGPTGWFDRRAHLLSTESVIPAARPQLAAQLQSVDQLFGQTLIHIHGYQDHWLRLSEQEGVPLKYRGAPLYVDTSLAAIELAASGTGVAMLMRRYAELPLSQGRLAPVLDAEIPMGQGHYLMPAAGEAPNSAETALVRDWVVSLFC</sequence>
<dbReference type="InterPro" id="IPR000847">
    <property type="entry name" value="LysR_HTH_N"/>
</dbReference>
<name>A0A0P1H559_9RHOB</name>
<evidence type="ECO:0000256" key="3">
    <source>
        <dbReference type="ARBA" id="ARBA00023125"/>
    </source>
</evidence>
<dbReference type="InterPro" id="IPR058163">
    <property type="entry name" value="LysR-type_TF_proteobact-type"/>
</dbReference>
<evidence type="ECO:0000256" key="2">
    <source>
        <dbReference type="ARBA" id="ARBA00023015"/>
    </source>
</evidence>
<dbReference type="PROSITE" id="PS50931">
    <property type="entry name" value="HTH_LYSR"/>
    <property type="match status" value="1"/>
</dbReference>
<evidence type="ECO:0000259" key="5">
    <source>
        <dbReference type="PROSITE" id="PS50931"/>
    </source>
</evidence>
<dbReference type="GO" id="GO:0003700">
    <property type="term" value="F:DNA-binding transcription factor activity"/>
    <property type="evidence" value="ECO:0007669"/>
    <property type="project" value="InterPro"/>
</dbReference>
<evidence type="ECO:0000313" key="7">
    <source>
        <dbReference type="Proteomes" id="UP000051326"/>
    </source>
</evidence>
<dbReference type="InterPro" id="IPR036388">
    <property type="entry name" value="WH-like_DNA-bd_sf"/>
</dbReference>
<accession>A0A0P1H559</accession>
<dbReference type="PANTHER" id="PTHR30537:SF74">
    <property type="entry name" value="HTH-TYPE TRANSCRIPTIONAL REGULATOR TRPI"/>
    <property type="match status" value="1"/>
</dbReference>
<dbReference type="EMBL" id="CYSR01000002">
    <property type="protein sequence ID" value="CUH98071.1"/>
    <property type="molecule type" value="Genomic_DNA"/>
</dbReference>
<protein>
    <submittedName>
        <fullName evidence="6">Gcv operon activator</fullName>
    </submittedName>
</protein>
<dbReference type="STRING" id="1396826.PHA8399_00178"/>
<dbReference type="Proteomes" id="UP000051326">
    <property type="component" value="Unassembled WGS sequence"/>
</dbReference>
<dbReference type="SUPFAM" id="SSF46785">
    <property type="entry name" value="Winged helix' DNA-binding domain"/>
    <property type="match status" value="1"/>
</dbReference>
<proteinExistence type="inferred from homology"/>
<keyword evidence="2" id="KW-0805">Transcription regulation</keyword>
<dbReference type="Pfam" id="PF00126">
    <property type="entry name" value="HTH_1"/>
    <property type="match status" value="1"/>
</dbReference>
<gene>
    <name evidence="6" type="primary">gcvA_1</name>
    <name evidence="6" type="ORF">PHA8399_00178</name>
</gene>
<comment type="similarity">
    <text evidence="1">Belongs to the LysR transcriptional regulatory family.</text>
</comment>
<keyword evidence="4" id="KW-0804">Transcription</keyword>
<dbReference type="FunFam" id="1.10.10.10:FF:000038">
    <property type="entry name" value="Glycine cleavage system transcriptional activator"/>
    <property type="match status" value="1"/>
</dbReference>
<reference evidence="6 7" key="1">
    <citation type="submission" date="2015-09" db="EMBL/GenBank/DDBJ databases">
        <authorList>
            <consortium name="Swine Surveillance"/>
        </authorList>
    </citation>
    <scope>NUCLEOTIDE SEQUENCE [LARGE SCALE GENOMIC DNA]</scope>
    <source>
        <strain evidence="6 7">CECT 8399</strain>
    </source>
</reference>
<dbReference type="PANTHER" id="PTHR30537">
    <property type="entry name" value="HTH-TYPE TRANSCRIPTIONAL REGULATOR"/>
    <property type="match status" value="1"/>
</dbReference>
<dbReference type="GO" id="GO:0006351">
    <property type="term" value="P:DNA-templated transcription"/>
    <property type="evidence" value="ECO:0007669"/>
    <property type="project" value="TreeGrafter"/>
</dbReference>
<dbReference type="AlphaFoldDB" id="A0A0P1H559"/>
<evidence type="ECO:0000313" key="6">
    <source>
        <dbReference type="EMBL" id="CUH98071.1"/>
    </source>
</evidence>
<evidence type="ECO:0000256" key="1">
    <source>
        <dbReference type="ARBA" id="ARBA00009437"/>
    </source>
</evidence>
<dbReference type="RefSeq" id="WP_058284324.1">
    <property type="nucleotide sequence ID" value="NZ_CYSR01000002.1"/>
</dbReference>
<dbReference type="PRINTS" id="PR00039">
    <property type="entry name" value="HTHLYSR"/>
</dbReference>
<feature type="domain" description="HTH lysR-type" evidence="5">
    <location>
        <begin position="5"/>
        <end position="62"/>
    </location>
</feature>
<evidence type="ECO:0000256" key="4">
    <source>
        <dbReference type="ARBA" id="ARBA00023163"/>
    </source>
</evidence>
<dbReference type="GO" id="GO:0043565">
    <property type="term" value="F:sequence-specific DNA binding"/>
    <property type="evidence" value="ECO:0007669"/>
    <property type="project" value="TreeGrafter"/>
</dbReference>
<dbReference type="Pfam" id="PF03466">
    <property type="entry name" value="LysR_substrate"/>
    <property type="match status" value="1"/>
</dbReference>
<dbReference type="Gene3D" id="1.10.10.10">
    <property type="entry name" value="Winged helix-like DNA-binding domain superfamily/Winged helix DNA-binding domain"/>
    <property type="match status" value="1"/>
</dbReference>
<dbReference type="Gene3D" id="3.40.190.10">
    <property type="entry name" value="Periplasmic binding protein-like II"/>
    <property type="match status" value="2"/>
</dbReference>
<dbReference type="InterPro" id="IPR005119">
    <property type="entry name" value="LysR_subst-bd"/>
</dbReference>
<keyword evidence="3" id="KW-0238">DNA-binding</keyword>